<keyword evidence="7" id="KW-1185">Reference proteome</keyword>
<dbReference type="Gene3D" id="1.20.1080.10">
    <property type="entry name" value="Glycerol uptake facilitator protein"/>
    <property type="match status" value="1"/>
</dbReference>
<evidence type="ECO:0000256" key="4">
    <source>
        <dbReference type="ARBA" id="ARBA00023136"/>
    </source>
</evidence>
<protein>
    <submittedName>
        <fullName evidence="6">Uncharacterized protein</fullName>
    </submittedName>
</protein>
<keyword evidence="4" id="KW-0472">Membrane</keyword>
<organism evidence="6 7">
    <name type="scientific">Clonostachys chloroleuca</name>
    <dbReference type="NCBI Taxonomy" id="1926264"/>
    <lineage>
        <taxon>Eukaryota</taxon>
        <taxon>Fungi</taxon>
        <taxon>Dikarya</taxon>
        <taxon>Ascomycota</taxon>
        <taxon>Pezizomycotina</taxon>
        <taxon>Sordariomycetes</taxon>
        <taxon>Hypocreomycetidae</taxon>
        <taxon>Hypocreales</taxon>
        <taxon>Bionectriaceae</taxon>
        <taxon>Clonostachys</taxon>
    </lineage>
</organism>
<evidence type="ECO:0000256" key="5">
    <source>
        <dbReference type="SAM" id="MobiDB-lite"/>
    </source>
</evidence>
<keyword evidence="2" id="KW-0812">Transmembrane</keyword>
<evidence type="ECO:0000313" key="7">
    <source>
        <dbReference type="Proteomes" id="UP001160390"/>
    </source>
</evidence>
<proteinExistence type="predicted"/>
<comment type="caution">
    <text evidence="6">The sequence shown here is derived from an EMBL/GenBank/DDBJ whole genome shotgun (WGS) entry which is preliminary data.</text>
</comment>
<evidence type="ECO:0000256" key="3">
    <source>
        <dbReference type="ARBA" id="ARBA00022989"/>
    </source>
</evidence>
<name>A0AA35PTF5_9HYPO</name>
<evidence type="ECO:0000256" key="2">
    <source>
        <dbReference type="ARBA" id="ARBA00022692"/>
    </source>
</evidence>
<reference evidence="6" key="1">
    <citation type="submission" date="2023-01" db="EMBL/GenBank/DDBJ databases">
        <authorList>
            <person name="Piombo E."/>
        </authorList>
    </citation>
    <scope>NUCLEOTIDE SEQUENCE</scope>
</reference>
<dbReference type="AlphaFoldDB" id="A0AA35PTF5"/>
<dbReference type="EMBL" id="CABFNP030000426">
    <property type="protein sequence ID" value="CAI6014352.1"/>
    <property type="molecule type" value="Genomic_DNA"/>
</dbReference>
<comment type="subcellular location">
    <subcellularLocation>
        <location evidence="1">Membrane</location>
        <topology evidence="1">Multi-pass membrane protein</topology>
    </subcellularLocation>
</comment>
<dbReference type="InterPro" id="IPR023271">
    <property type="entry name" value="Aquaporin-like"/>
</dbReference>
<dbReference type="SUPFAM" id="SSF81338">
    <property type="entry name" value="Aquaporin-like"/>
    <property type="match status" value="1"/>
</dbReference>
<dbReference type="Proteomes" id="UP001160390">
    <property type="component" value="Unassembled WGS sequence"/>
</dbReference>
<gene>
    <name evidence="6" type="ORF">CCHLO57077_00011390</name>
</gene>
<feature type="compositionally biased region" description="Polar residues" evidence="5">
    <location>
        <begin position="76"/>
        <end position="86"/>
    </location>
</feature>
<feature type="region of interest" description="Disordered" evidence="5">
    <location>
        <begin position="1"/>
        <end position="112"/>
    </location>
</feature>
<sequence>MSGFQSQHKPSEHRSSRSTPAVGVSPLAAPGEPGGVSAGPAVQRAPEGPIDPEPATAVPTRTSNSQEDAHARPSSGLASYTALTNRESVDIDPSIPPPPQNNSASSLNPARSSGPWVGPFVGSIIAVLFYRFIKTLEYEMANPGADSDDVHPSKIHEKIVETAYVKASPSVAPSSHI</sequence>
<keyword evidence="3" id="KW-1133">Transmembrane helix</keyword>
<evidence type="ECO:0000313" key="6">
    <source>
        <dbReference type="EMBL" id="CAI6014352.1"/>
    </source>
</evidence>
<dbReference type="GO" id="GO:0016020">
    <property type="term" value="C:membrane"/>
    <property type="evidence" value="ECO:0007669"/>
    <property type="project" value="UniProtKB-SubCell"/>
</dbReference>
<accession>A0AA35PTF5</accession>
<evidence type="ECO:0000256" key="1">
    <source>
        <dbReference type="ARBA" id="ARBA00004141"/>
    </source>
</evidence>